<accession>A0A6M0QAF5</accession>
<protein>
    <submittedName>
        <fullName evidence="1">Uncharacterized protein</fullName>
    </submittedName>
</protein>
<dbReference type="EMBL" id="JAAIWM010000004">
    <property type="protein sequence ID" value="NEY72520.1"/>
    <property type="molecule type" value="Genomic_DNA"/>
</dbReference>
<evidence type="ECO:0000313" key="2">
    <source>
        <dbReference type="Proteomes" id="UP000481043"/>
    </source>
</evidence>
<dbReference type="RefSeq" id="WP_163179990.1">
    <property type="nucleotide sequence ID" value="NZ_JAAIWM010000004.1"/>
</dbReference>
<organism evidence="1 2">
    <name type="scientific">Bacillus mesophilus</name>
    <dbReference type="NCBI Taxonomy" id="1808955"/>
    <lineage>
        <taxon>Bacteria</taxon>
        <taxon>Bacillati</taxon>
        <taxon>Bacillota</taxon>
        <taxon>Bacilli</taxon>
        <taxon>Bacillales</taxon>
        <taxon>Bacillaceae</taxon>
        <taxon>Bacillus</taxon>
    </lineage>
</organism>
<evidence type="ECO:0000313" key="1">
    <source>
        <dbReference type="EMBL" id="NEY72520.1"/>
    </source>
</evidence>
<sequence>MIKTLTIHCEEVRIICENDSKMAKLIQLVGTLEMKTKGNRFGNLVHSIIGQL</sequence>
<comment type="caution">
    <text evidence="1">The sequence shown here is derived from an EMBL/GenBank/DDBJ whole genome shotgun (WGS) entry which is preliminary data.</text>
</comment>
<name>A0A6M0QAF5_9BACI</name>
<keyword evidence="2" id="KW-1185">Reference proteome</keyword>
<reference evidence="1 2" key="1">
    <citation type="submission" date="2020-02" db="EMBL/GenBank/DDBJ databases">
        <title>Bacillus aquiflavi sp. nov., isolated from yellow water of strong flavor Chinese baijiu in Yibin region of China.</title>
        <authorList>
            <person name="Xie J."/>
        </authorList>
    </citation>
    <scope>NUCLEOTIDE SEQUENCE [LARGE SCALE GENOMIC DNA]</scope>
    <source>
        <strain evidence="1 2">SA4</strain>
    </source>
</reference>
<dbReference type="AlphaFoldDB" id="A0A6M0QAF5"/>
<dbReference type="Proteomes" id="UP000481043">
    <property type="component" value="Unassembled WGS sequence"/>
</dbReference>
<gene>
    <name evidence="1" type="ORF">G4D63_12355</name>
</gene>
<proteinExistence type="predicted"/>